<feature type="region of interest" description="Disordered" evidence="1">
    <location>
        <begin position="137"/>
        <end position="171"/>
    </location>
</feature>
<evidence type="ECO:0000256" key="2">
    <source>
        <dbReference type="SAM" id="Phobius"/>
    </source>
</evidence>
<keyword evidence="4" id="KW-1185">Reference proteome</keyword>
<feature type="compositionally biased region" description="Low complexity" evidence="1">
    <location>
        <begin position="158"/>
        <end position="171"/>
    </location>
</feature>
<feature type="transmembrane region" description="Helical" evidence="2">
    <location>
        <begin position="194"/>
        <end position="219"/>
    </location>
</feature>
<feature type="compositionally biased region" description="Polar residues" evidence="1">
    <location>
        <begin position="137"/>
        <end position="147"/>
    </location>
</feature>
<organism evidence="3 4">
    <name type="scientific">Venturia effusa</name>
    <dbReference type="NCBI Taxonomy" id="50376"/>
    <lineage>
        <taxon>Eukaryota</taxon>
        <taxon>Fungi</taxon>
        <taxon>Dikarya</taxon>
        <taxon>Ascomycota</taxon>
        <taxon>Pezizomycotina</taxon>
        <taxon>Dothideomycetes</taxon>
        <taxon>Pleosporomycetidae</taxon>
        <taxon>Venturiales</taxon>
        <taxon>Venturiaceae</taxon>
        <taxon>Venturia</taxon>
    </lineage>
</organism>
<evidence type="ECO:0000313" key="4">
    <source>
        <dbReference type="Proteomes" id="UP000316270"/>
    </source>
</evidence>
<feature type="region of interest" description="Disordered" evidence="1">
    <location>
        <begin position="284"/>
        <end position="323"/>
    </location>
</feature>
<feature type="compositionally biased region" description="Basic and acidic residues" evidence="1">
    <location>
        <begin position="313"/>
        <end position="323"/>
    </location>
</feature>
<keyword evidence="2" id="KW-0812">Transmembrane</keyword>
<dbReference type="OrthoDB" id="5215637at2759"/>
<keyword evidence="2" id="KW-1133">Transmembrane helix</keyword>
<feature type="region of interest" description="Disordered" evidence="1">
    <location>
        <begin position="225"/>
        <end position="249"/>
    </location>
</feature>
<name>A0A517LM90_9PEZI</name>
<dbReference type="EMBL" id="CP042200">
    <property type="protein sequence ID" value="QDS76755.1"/>
    <property type="molecule type" value="Genomic_DNA"/>
</dbReference>
<feature type="compositionally biased region" description="Basic and acidic residues" evidence="1">
    <location>
        <begin position="291"/>
        <end position="301"/>
    </location>
</feature>
<dbReference type="Proteomes" id="UP000316270">
    <property type="component" value="Chromosome 16"/>
</dbReference>
<sequence>MGSPQCYVKINNAVVANNWKICGKQSDPTQNLQCCADGDFCLSNGLCQYSHSELGASGYYAGGCTSQDYRDSSCPQLCNSQGKKDVVFDSRQRVWSCCGGDASSPPRCDAPTNDNFGAPGTNQLITIYQAGVGMVTSPVSNATDQNRTGPGPPPPPSSAVAPPTVTTPTSTTPHVVVVTKNPTPGDNASTRISAALAGGVGAGAAVAVLLISGILFFLWRRKSKAKKRSPRGPIPPSASSTGKTSFTRSGSRVRAFRAMAHVRPDEIRAKVIRHEMSPESVMVAELAAGDEGTRREGERRMSGIQEMEAAGAVRKEEEGGKGS</sequence>
<keyword evidence="2" id="KW-0472">Membrane</keyword>
<dbReference type="AlphaFoldDB" id="A0A517LM90"/>
<evidence type="ECO:0000256" key="1">
    <source>
        <dbReference type="SAM" id="MobiDB-lite"/>
    </source>
</evidence>
<dbReference type="STRING" id="50376.A0A517LM90"/>
<protein>
    <submittedName>
        <fullName evidence="3">Uncharacterized protein</fullName>
    </submittedName>
</protein>
<proteinExistence type="predicted"/>
<feature type="compositionally biased region" description="Polar residues" evidence="1">
    <location>
        <begin position="237"/>
        <end position="249"/>
    </location>
</feature>
<accession>A0A517LM90</accession>
<gene>
    <name evidence="3" type="ORF">FKW77_001607</name>
</gene>
<reference evidence="3 4" key="1">
    <citation type="submission" date="2019-07" db="EMBL/GenBank/DDBJ databases">
        <title>Finished genome of Venturia effusa.</title>
        <authorList>
            <person name="Young C.A."/>
            <person name="Cox M.P."/>
            <person name="Ganley A.R.D."/>
            <person name="David W.J."/>
        </authorList>
    </citation>
    <scope>NUCLEOTIDE SEQUENCE [LARGE SCALE GENOMIC DNA]</scope>
    <source>
        <strain evidence="4">albino</strain>
    </source>
</reference>
<evidence type="ECO:0000313" key="3">
    <source>
        <dbReference type="EMBL" id="QDS76755.1"/>
    </source>
</evidence>